<keyword evidence="2" id="KW-0614">Plasmid</keyword>
<dbReference type="EMBL" id="CP003245">
    <property type="protein sequence ID" value="AEX54467.1"/>
    <property type="molecule type" value="Genomic_DNA"/>
</dbReference>
<sequence>MNRNDFLTGIRQHKFMQTLFPPQTQKPNPPEDFGRALTLMGGIWDDRFLRVPKNGYTTLNAYLRGLYPADSVFCSATPEIIADVDFDARTDAASLKDVDVGVVRACFGVAETGAVFLSDHHLCVNTLSAMAKNLVVLLDVNLIIEHLHLAHRQPQPFNARYAIMVTGPAAMADSESALMLGAKGVKSLRVIAI</sequence>
<protein>
    <recommendedName>
        <fullName evidence="1">LUD domain-containing protein</fullName>
    </recommendedName>
</protein>
<keyword evidence="3" id="KW-1185">Reference proteome</keyword>
<dbReference type="HOGENOM" id="CLU_090664_2_0_6"/>
<dbReference type="PANTHER" id="PTHR43682">
    <property type="entry name" value="LACTATE UTILIZATION PROTEIN C"/>
    <property type="match status" value="1"/>
</dbReference>
<dbReference type="InterPro" id="IPR037171">
    <property type="entry name" value="NagB/RpiA_transferase-like"/>
</dbReference>
<reference evidence="2 3" key="1">
    <citation type="journal article" date="2012" name="J. Bacteriol.">
        <title>Complete Genome Sequence of Rahnella aquatilis CIP 78.65.</title>
        <authorList>
            <person name="Martinez R.J."/>
            <person name="Bruce D."/>
            <person name="Detter C."/>
            <person name="Goodwin L.A."/>
            <person name="Han J."/>
            <person name="Han C.S."/>
            <person name="Held B."/>
            <person name="Land M.L."/>
            <person name="Mikhailova N."/>
            <person name="Nolan M."/>
            <person name="Pennacchio L."/>
            <person name="Pitluck S."/>
            <person name="Tapia R."/>
            <person name="Woyke T."/>
            <person name="Sobecky P.A."/>
        </authorList>
    </citation>
    <scope>NUCLEOTIDE SEQUENCE [LARGE SCALE GENOMIC DNA]</scope>
    <source>
        <strain evidence="3">ATCC 33071 / DSM 4594 / JCM 1683 / NBRC 105701 / NCIMB 13365 / CIP 78.65</strain>
        <plasmid evidence="2">pRahaq201</plasmid>
    </source>
</reference>
<reference evidence="3" key="2">
    <citation type="submission" date="2012-01" db="EMBL/GenBank/DDBJ databases">
        <title>Complete sequence of plasmid 1 of Rahnella aquatilis CIP 78.65.</title>
        <authorList>
            <person name="Lucas S."/>
            <person name="Han J."/>
            <person name="Lapidus A."/>
            <person name="Cheng J.-F."/>
            <person name="Goodwin L."/>
            <person name="Pitluck S."/>
            <person name="Peters L."/>
            <person name="Ovchinnikova G."/>
            <person name="Held B."/>
            <person name="Detter J.C."/>
            <person name="Han C."/>
            <person name="Tapia R."/>
            <person name="Land M."/>
            <person name="Hauser L."/>
            <person name="Kyrpides N."/>
            <person name="Ivanova N."/>
            <person name="Pagani I."/>
            <person name="Sobecky P."/>
            <person name="Martinez R."/>
            <person name="Woyke T."/>
        </authorList>
    </citation>
    <scope>NUCLEOTIDE SEQUENCE [LARGE SCALE GENOMIC DNA]</scope>
    <source>
        <strain evidence="3">ATCC 33071 / DSM 4594 / JCM 1683 / NBRC 105701 / NCIMB 13365 / CIP 78.65</strain>
        <plasmid evidence="3">pRahaq201</plasmid>
    </source>
</reference>
<dbReference type="SUPFAM" id="SSF100950">
    <property type="entry name" value="NagB/RpiA/CoA transferase-like"/>
    <property type="match status" value="1"/>
</dbReference>
<dbReference type="PANTHER" id="PTHR43682:SF1">
    <property type="entry name" value="LACTATE UTILIZATION PROTEIN C"/>
    <property type="match status" value="1"/>
</dbReference>
<dbReference type="OrthoDB" id="9794187at2"/>
<name>H2J1M0_RAHAC</name>
<dbReference type="AlphaFoldDB" id="H2J1M0"/>
<dbReference type="InterPro" id="IPR024185">
    <property type="entry name" value="FTHF_cligase-like_sf"/>
</dbReference>
<dbReference type="eggNOG" id="COG1556">
    <property type="taxonomic scope" value="Bacteria"/>
</dbReference>
<dbReference type="Gene3D" id="3.40.50.10420">
    <property type="entry name" value="NagB/RpiA/CoA transferase-like"/>
    <property type="match status" value="1"/>
</dbReference>
<evidence type="ECO:0000259" key="1">
    <source>
        <dbReference type="Pfam" id="PF02589"/>
    </source>
</evidence>
<proteinExistence type="predicted"/>
<dbReference type="RefSeq" id="WP_014341755.1">
    <property type="nucleotide sequence ID" value="NC_016835.1"/>
</dbReference>
<feature type="domain" description="LUD" evidence="1">
    <location>
        <begin position="84"/>
        <end position="192"/>
    </location>
</feature>
<dbReference type="KEGG" id="raq:Rahaq2_4744"/>
<gene>
    <name evidence="2" type="ordered locus">Rahaq2_4744</name>
</gene>
<geneLocation type="plasmid" evidence="2 3">
    <name>pRahaq201</name>
</geneLocation>
<evidence type="ECO:0000313" key="3">
    <source>
        <dbReference type="Proteomes" id="UP000009010"/>
    </source>
</evidence>
<dbReference type="Pfam" id="PF02589">
    <property type="entry name" value="LUD_dom"/>
    <property type="match status" value="1"/>
</dbReference>
<evidence type="ECO:0000313" key="2">
    <source>
        <dbReference type="EMBL" id="AEX54467.1"/>
    </source>
</evidence>
<dbReference type="Proteomes" id="UP000009010">
    <property type="component" value="Plasmid pRahaq201"/>
</dbReference>
<accession>H2J1M0</accession>
<organism evidence="2 3">
    <name type="scientific">Rahnella aquatilis (strain ATCC 33071 / DSM 4594 / JCM 1683 / NBRC 105701 / NCIMB 13365 / CIP 78.65)</name>
    <dbReference type="NCBI Taxonomy" id="745277"/>
    <lineage>
        <taxon>Bacteria</taxon>
        <taxon>Pseudomonadati</taxon>
        <taxon>Pseudomonadota</taxon>
        <taxon>Gammaproteobacteria</taxon>
        <taxon>Enterobacterales</taxon>
        <taxon>Yersiniaceae</taxon>
        <taxon>Rahnella</taxon>
    </lineage>
</organism>
<dbReference type="PATRIC" id="fig|745277.3.peg.4534"/>
<dbReference type="InterPro" id="IPR003741">
    <property type="entry name" value="LUD_dom"/>
</dbReference>